<dbReference type="PANTHER" id="PTHR28668:SF1">
    <property type="entry name" value="TRANSMEMBRANE PROTEIN 234"/>
    <property type="match status" value="1"/>
</dbReference>
<evidence type="ECO:0000256" key="6">
    <source>
        <dbReference type="SAM" id="Phobius"/>
    </source>
</evidence>
<evidence type="ECO:0000256" key="2">
    <source>
        <dbReference type="ARBA" id="ARBA00005977"/>
    </source>
</evidence>
<evidence type="ECO:0000256" key="3">
    <source>
        <dbReference type="ARBA" id="ARBA00022692"/>
    </source>
</evidence>
<dbReference type="Pfam" id="PF10639">
    <property type="entry name" value="TMEM234"/>
    <property type="match status" value="1"/>
</dbReference>
<feature type="transmembrane region" description="Helical" evidence="6">
    <location>
        <begin position="82"/>
        <end position="101"/>
    </location>
</feature>
<comment type="caution">
    <text evidence="8">The sequence shown here is derived from an EMBL/GenBank/DDBJ whole genome shotgun (WGS) entry which is preliminary data.</text>
</comment>
<evidence type="ECO:0000256" key="4">
    <source>
        <dbReference type="ARBA" id="ARBA00022989"/>
    </source>
</evidence>
<keyword evidence="3 6" id="KW-0812">Transmembrane</keyword>
<dbReference type="EMBL" id="MDYQ01000016">
    <property type="protein sequence ID" value="PRP87926.1"/>
    <property type="molecule type" value="Genomic_DNA"/>
</dbReference>
<name>A0A2P6NVH0_9EUKA</name>
<keyword evidence="4 6" id="KW-1133">Transmembrane helix</keyword>
<feature type="transmembrane region" description="Helical" evidence="6">
    <location>
        <begin position="58"/>
        <end position="75"/>
    </location>
</feature>
<evidence type="ECO:0000313" key="9">
    <source>
        <dbReference type="Proteomes" id="UP000241769"/>
    </source>
</evidence>
<dbReference type="InParanoid" id="A0A2P6NVH0"/>
<dbReference type="InterPro" id="IPR037185">
    <property type="entry name" value="EmrE-like"/>
</dbReference>
<accession>A0A2P6NVH0</accession>
<feature type="signal peptide" evidence="7">
    <location>
        <begin position="1"/>
        <end position="16"/>
    </location>
</feature>
<comment type="subcellular location">
    <subcellularLocation>
        <location evidence="1">Membrane</location>
        <topology evidence="1">Multi-pass membrane protein</topology>
    </subcellularLocation>
</comment>
<keyword evidence="9" id="KW-1185">Reference proteome</keyword>
<dbReference type="OrthoDB" id="43458at2759"/>
<dbReference type="Proteomes" id="UP000241769">
    <property type="component" value="Unassembled WGS sequence"/>
</dbReference>
<keyword evidence="7" id="KW-0732">Signal</keyword>
<evidence type="ECO:0000256" key="1">
    <source>
        <dbReference type="ARBA" id="ARBA00004141"/>
    </source>
</evidence>
<dbReference type="Gene3D" id="1.10.3730.20">
    <property type="match status" value="1"/>
</dbReference>
<feature type="transmembrane region" description="Helical" evidence="6">
    <location>
        <begin position="113"/>
        <end position="131"/>
    </location>
</feature>
<organism evidence="8 9">
    <name type="scientific">Planoprotostelium fungivorum</name>
    <dbReference type="NCBI Taxonomy" id="1890364"/>
    <lineage>
        <taxon>Eukaryota</taxon>
        <taxon>Amoebozoa</taxon>
        <taxon>Evosea</taxon>
        <taxon>Variosea</taxon>
        <taxon>Cavosteliida</taxon>
        <taxon>Cavosteliaceae</taxon>
        <taxon>Planoprotostelium</taxon>
    </lineage>
</organism>
<protein>
    <recommendedName>
        <fullName evidence="10">Transmembrane protein</fullName>
    </recommendedName>
</protein>
<feature type="chain" id="PRO_5015105438" description="Transmembrane protein" evidence="7">
    <location>
        <begin position="17"/>
        <end position="132"/>
    </location>
</feature>
<comment type="similarity">
    <text evidence="2">Belongs to the TMEM234 family.</text>
</comment>
<keyword evidence="5 6" id="KW-0472">Membrane</keyword>
<dbReference type="PANTHER" id="PTHR28668">
    <property type="entry name" value="TRANSMEMBRANE PROTEIN 234"/>
    <property type="match status" value="1"/>
</dbReference>
<evidence type="ECO:0000256" key="7">
    <source>
        <dbReference type="SAM" id="SignalP"/>
    </source>
</evidence>
<proteinExistence type="inferred from homology"/>
<dbReference type="SUPFAM" id="SSF103481">
    <property type="entry name" value="Multidrug resistance efflux transporter EmrE"/>
    <property type="match status" value="1"/>
</dbReference>
<evidence type="ECO:0000313" key="8">
    <source>
        <dbReference type="EMBL" id="PRP87926.1"/>
    </source>
</evidence>
<dbReference type="InterPro" id="IPR018908">
    <property type="entry name" value="TMEM234"/>
</dbReference>
<evidence type="ECO:0008006" key="10">
    <source>
        <dbReference type="Google" id="ProtNLM"/>
    </source>
</evidence>
<evidence type="ECO:0000256" key="5">
    <source>
        <dbReference type="ARBA" id="ARBA00023136"/>
    </source>
</evidence>
<gene>
    <name evidence="8" type="ORF">PROFUN_02663</name>
</gene>
<sequence>MIEQYLWMVAVALVWGATNPLMKIGSRGVSRVAASSQGNVVSKFANEMKYLFTQWRYIGAFLLNQSGSILFYYTLSNNEISMVVPITNSLTFLFTTVSSHYILNEPCTDPGTISGMILIAVGVFICMSAKAQ</sequence>
<dbReference type="AlphaFoldDB" id="A0A2P6NVH0"/>
<dbReference type="GO" id="GO:0016020">
    <property type="term" value="C:membrane"/>
    <property type="evidence" value="ECO:0007669"/>
    <property type="project" value="UniProtKB-SubCell"/>
</dbReference>
<reference evidence="8 9" key="1">
    <citation type="journal article" date="2018" name="Genome Biol. Evol.">
        <title>Multiple Roots of Fruiting Body Formation in Amoebozoa.</title>
        <authorList>
            <person name="Hillmann F."/>
            <person name="Forbes G."/>
            <person name="Novohradska S."/>
            <person name="Ferling I."/>
            <person name="Riege K."/>
            <person name="Groth M."/>
            <person name="Westermann M."/>
            <person name="Marz M."/>
            <person name="Spaller T."/>
            <person name="Winckler T."/>
            <person name="Schaap P."/>
            <person name="Glockner G."/>
        </authorList>
    </citation>
    <scope>NUCLEOTIDE SEQUENCE [LARGE SCALE GENOMIC DNA]</scope>
    <source>
        <strain evidence="8 9">Jena</strain>
    </source>
</reference>
<dbReference type="FunCoup" id="A0A2P6NVH0">
    <property type="interactions" value="9"/>
</dbReference>